<dbReference type="CDD" id="cd00082">
    <property type="entry name" value="HisKA"/>
    <property type="match status" value="1"/>
</dbReference>
<dbReference type="EC" id="2.7.13.3" evidence="2"/>
<dbReference type="SUPFAM" id="SSF55785">
    <property type="entry name" value="PYP-like sensor domain (PAS domain)"/>
    <property type="match status" value="1"/>
</dbReference>
<dbReference type="Pfam" id="PF02518">
    <property type="entry name" value="HATPase_c"/>
    <property type="match status" value="1"/>
</dbReference>
<dbReference type="RefSeq" id="WP_109580069.1">
    <property type="nucleotide sequence ID" value="NZ_QGGT01000001.1"/>
</dbReference>
<dbReference type="InterPro" id="IPR000014">
    <property type="entry name" value="PAS"/>
</dbReference>
<dbReference type="InterPro" id="IPR003661">
    <property type="entry name" value="HisK_dim/P_dom"/>
</dbReference>
<dbReference type="PROSITE" id="PS50109">
    <property type="entry name" value="HIS_KIN"/>
    <property type="match status" value="1"/>
</dbReference>
<organism evidence="7 8">
    <name type="scientific">Cupriavidus plantarum</name>
    <dbReference type="NCBI Taxonomy" id="942865"/>
    <lineage>
        <taxon>Bacteria</taxon>
        <taxon>Pseudomonadati</taxon>
        <taxon>Pseudomonadota</taxon>
        <taxon>Betaproteobacteria</taxon>
        <taxon>Burkholderiales</taxon>
        <taxon>Burkholderiaceae</taxon>
        <taxon>Cupriavidus</taxon>
    </lineage>
</organism>
<name>A0A316EU96_9BURK</name>
<evidence type="ECO:0000259" key="6">
    <source>
        <dbReference type="PROSITE" id="PS50112"/>
    </source>
</evidence>
<evidence type="ECO:0000256" key="3">
    <source>
        <dbReference type="SAM" id="MobiDB-lite"/>
    </source>
</evidence>
<feature type="transmembrane region" description="Helical" evidence="4">
    <location>
        <begin position="245"/>
        <end position="266"/>
    </location>
</feature>
<keyword evidence="4" id="KW-0472">Membrane</keyword>
<feature type="domain" description="Histidine kinase" evidence="5">
    <location>
        <begin position="491"/>
        <end position="719"/>
    </location>
</feature>
<dbReference type="Pfam" id="PF00512">
    <property type="entry name" value="HisKA"/>
    <property type="match status" value="1"/>
</dbReference>
<keyword evidence="7" id="KW-0418">Kinase</keyword>
<dbReference type="Gene3D" id="1.10.287.130">
    <property type="match status" value="1"/>
</dbReference>
<feature type="transmembrane region" description="Helical" evidence="4">
    <location>
        <begin position="100"/>
        <end position="121"/>
    </location>
</feature>
<keyword evidence="4" id="KW-0812">Transmembrane</keyword>
<keyword evidence="8" id="KW-1185">Reference proteome</keyword>
<feature type="region of interest" description="Disordered" evidence="3">
    <location>
        <begin position="1"/>
        <end position="64"/>
    </location>
</feature>
<dbReference type="EMBL" id="QGGT01000001">
    <property type="protein sequence ID" value="PWK36214.1"/>
    <property type="molecule type" value="Genomic_DNA"/>
</dbReference>
<dbReference type="SUPFAM" id="SSF47384">
    <property type="entry name" value="Homodimeric domain of signal transducing histidine kinase"/>
    <property type="match status" value="1"/>
</dbReference>
<evidence type="ECO:0000256" key="4">
    <source>
        <dbReference type="SAM" id="Phobius"/>
    </source>
</evidence>
<dbReference type="AlphaFoldDB" id="A0A316EU96"/>
<evidence type="ECO:0000256" key="1">
    <source>
        <dbReference type="ARBA" id="ARBA00000085"/>
    </source>
</evidence>
<evidence type="ECO:0000313" key="8">
    <source>
        <dbReference type="Proteomes" id="UP000245754"/>
    </source>
</evidence>
<comment type="catalytic activity">
    <reaction evidence="1">
        <text>ATP + protein L-histidine = ADP + protein N-phospho-L-histidine.</text>
        <dbReference type="EC" id="2.7.13.3"/>
    </reaction>
</comment>
<evidence type="ECO:0000256" key="2">
    <source>
        <dbReference type="ARBA" id="ARBA00012438"/>
    </source>
</evidence>
<dbReference type="Gene3D" id="3.30.565.10">
    <property type="entry name" value="Histidine kinase-like ATPase, C-terminal domain"/>
    <property type="match status" value="1"/>
</dbReference>
<dbReference type="InterPro" id="IPR005467">
    <property type="entry name" value="His_kinase_dom"/>
</dbReference>
<feature type="compositionally biased region" description="Low complexity" evidence="3">
    <location>
        <begin position="19"/>
        <end position="41"/>
    </location>
</feature>
<comment type="caution">
    <text evidence="7">The sequence shown here is derived from an EMBL/GenBank/DDBJ whole genome shotgun (WGS) entry which is preliminary data.</text>
</comment>
<dbReference type="PROSITE" id="PS50112">
    <property type="entry name" value="PAS"/>
    <property type="match status" value="1"/>
</dbReference>
<evidence type="ECO:0000313" key="7">
    <source>
        <dbReference type="EMBL" id="PWK36214.1"/>
    </source>
</evidence>
<dbReference type="Proteomes" id="UP000245754">
    <property type="component" value="Unassembled WGS sequence"/>
</dbReference>
<feature type="compositionally biased region" description="Polar residues" evidence="3">
    <location>
        <begin position="42"/>
        <end position="60"/>
    </location>
</feature>
<dbReference type="InterPro" id="IPR035965">
    <property type="entry name" value="PAS-like_dom_sf"/>
</dbReference>
<feature type="transmembrane region" description="Helical" evidence="4">
    <location>
        <begin position="173"/>
        <end position="192"/>
    </location>
</feature>
<gene>
    <name evidence="7" type="ORF">C7419_10168</name>
</gene>
<dbReference type="Pfam" id="PF25323">
    <property type="entry name" value="6TM_PilS"/>
    <property type="match status" value="1"/>
</dbReference>
<keyword evidence="7" id="KW-0808">Transferase</keyword>
<dbReference type="PANTHER" id="PTHR43065">
    <property type="entry name" value="SENSOR HISTIDINE KINASE"/>
    <property type="match status" value="1"/>
</dbReference>
<dbReference type="PANTHER" id="PTHR43065:SF52">
    <property type="entry name" value="SENSOR PROTEIN KINASE PILS"/>
    <property type="match status" value="1"/>
</dbReference>
<keyword evidence="4" id="KW-1133">Transmembrane helix</keyword>
<feature type="transmembrane region" description="Helical" evidence="4">
    <location>
        <begin position="141"/>
        <end position="161"/>
    </location>
</feature>
<sequence>MSTHPTGGTPRAGKTASRSSTGAGQKGAQSGSQTGAQTASQKATQKGSQKGSQTGSQKGSQKAAYRHAPNLLDKGTPFTSGSVLRQLWRQPEPPEFHWRLLRYFCWTRLAVALLLLGYAWLPLDRAPRVLVATEGMRVVHAMPAIVPYLVIAILLAGAAFWRRRFQLRVRVEVLLDLLMLAAIFLVVTKGSHGEGVAMIFLLPALEAGALTSLPFALFTAAMSALVVMSEPFVHTLLSRQPDADLLGSGLFSLVFMIAAFVMHMLANRQIAQEQLALAREHELRMQQLVNRLLVNDMQDGVMLVRANGAVVAANPAAVVLLGVQPHERIREGQIRAGEREGALFDLRRIPRLQPLMEMLRDWLRTKDDVPRILQLLPLPAQPTAGGPMLHTRLRLRFVLPGLAGVRSTLSQAYTVPTSIDTEGWSDMSPETAARMRLAIAQNEAMAWSAEDEALLRSEMRDTLLVHIESWERIAEQVQQEKLAAMGRLVASVAHQIRNPLAAISQANELLADSVRSEGMRAEAGAGSDAGGAGMGHPAGGDVDARLLRIISDNVRRLDQVVSDVLQLSRRPRTEHSSVKLAQALPEIVDRWRLEMRSRAGTRADVNANAIRITVDLAQPLIFDASQLQQVLGNLLDNAWRYCSRLPGSIRLLAHALDQHHAELIVWNDGAEVSREHQRSLFEPFFTSNAQGTGLGLFMARELCGANDAQVRYGTIALETLLDRTGMLAPGARDTLPAKAFVLTMRIDTPDAASGH</sequence>
<dbReference type="SUPFAM" id="SSF55874">
    <property type="entry name" value="ATPase domain of HSP90 chaperone/DNA topoisomerase II/histidine kinase"/>
    <property type="match status" value="1"/>
</dbReference>
<dbReference type="GO" id="GO:0000155">
    <property type="term" value="F:phosphorelay sensor kinase activity"/>
    <property type="evidence" value="ECO:0007669"/>
    <property type="project" value="InterPro"/>
</dbReference>
<dbReference type="InterPro" id="IPR036890">
    <property type="entry name" value="HATPase_C_sf"/>
</dbReference>
<protein>
    <recommendedName>
        <fullName evidence="2">histidine kinase</fullName>
        <ecNumber evidence="2">2.7.13.3</ecNumber>
    </recommendedName>
</protein>
<dbReference type="SMART" id="SM00388">
    <property type="entry name" value="HisKA"/>
    <property type="match status" value="1"/>
</dbReference>
<proteinExistence type="predicted"/>
<dbReference type="InterPro" id="IPR036097">
    <property type="entry name" value="HisK_dim/P_sf"/>
</dbReference>
<feature type="domain" description="PAS" evidence="6">
    <location>
        <begin position="281"/>
        <end position="329"/>
    </location>
</feature>
<evidence type="ECO:0000259" key="5">
    <source>
        <dbReference type="PROSITE" id="PS50109"/>
    </source>
</evidence>
<dbReference type="InterPro" id="IPR003594">
    <property type="entry name" value="HATPase_dom"/>
</dbReference>
<dbReference type="SMART" id="SM00387">
    <property type="entry name" value="HATPase_c"/>
    <property type="match status" value="1"/>
</dbReference>
<accession>A0A316EU96</accession>
<reference evidence="7 8" key="1">
    <citation type="submission" date="2018-05" db="EMBL/GenBank/DDBJ databases">
        <title>Genomic Encyclopedia of Type Strains, Phase IV (KMG-V): Genome sequencing to study the core and pangenomes of soil and plant-associated prokaryotes.</title>
        <authorList>
            <person name="Whitman W."/>
        </authorList>
    </citation>
    <scope>NUCLEOTIDE SEQUENCE [LARGE SCALE GENOMIC DNA]</scope>
    <source>
        <strain evidence="7 8">SLV-132</strain>
    </source>
</reference>